<dbReference type="AlphaFoldDB" id="A0A0C1D3Q3"/>
<evidence type="ECO:0000313" key="2">
    <source>
        <dbReference type="Proteomes" id="UP000031473"/>
    </source>
</evidence>
<dbReference type="EMBL" id="JSYL01000007">
    <property type="protein sequence ID" value="KIA88435.1"/>
    <property type="molecule type" value="Genomic_DNA"/>
</dbReference>
<dbReference type="STRING" id="266749.SAMN05421876_10834"/>
<sequence length="114" mass="13655">MKFLSLLKFRKMENFEDLKNSLIHLISKSSDQNLIFKLWELMNMENTNSVSGPQSHYESEKPMTEEEVEDYFREEEIILPPAVLKMIERGMNDVKNRGVYTEDEMEKMDEEWLN</sequence>
<name>A0A0C1D3Q3_9FLAO</name>
<proteinExistence type="predicted"/>
<keyword evidence="2" id="KW-1185">Reference proteome</keyword>
<protein>
    <submittedName>
        <fullName evidence="1">Uncharacterized protein</fullName>
    </submittedName>
</protein>
<accession>A0A0C1D3Q3</accession>
<dbReference type="Proteomes" id="UP000031473">
    <property type="component" value="Unassembled WGS sequence"/>
</dbReference>
<gene>
    <name evidence="1" type="ORF">OA86_10370</name>
</gene>
<reference evidence="1 2" key="1">
    <citation type="submission" date="2014-10" db="EMBL/GenBank/DDBJ databases">
        <title>Kaistella jeonii genome.</title>
        <authorList>
            <person name="Clayton J.T."/>
            <person name="Newman J.D."/>
        </authorList>
    </citation>
    <scope>NUCLEOTIDE SEQUENCE [LARGE SCALE GENOMIC DNA]</scope>
    <source>
        <strain evidence="1 2">DSM 17048</strain>
    </source>
</reference>
<organism evidence="1 2">
    <name type="scientific">Kaistella jeonii</name>
    <dbReference type="NCBI Taxonomy" id="266749"/>
    <lineage>
        <taxon>Bacteria</taxon>
        <taxon>Pseudomonadati</taxon>
        <taxon>Bacteroidota</taxon>
        <taxon>Flavobacteriia</taxon>
        <taxon>Flavobacteriales</taxon>
        <taxon>Weeksellaceae</taxon>
        <taxon>Chryseobacterium group</taxon>
        <taxon>Kaistella</taxon>
    </lineage>
</organism>
<comment type="caution">
    <text evidence="1">The sequence shown here is derived from an EMBL/GenBank/DDBJ whole genome shotgun (WGS) entry which is preliminary data.</text>
</comment>
<evidence type="ECO:0000313" key="1">
    <source>
        <dbReference type="EMBL" id="KIA88435.1"/>
    </source>
</evidence>